<feature type="compositionally biased region" description="Basic and acidic residues" evidence="2">
    <location>
        <begin position="439"/>
        <end position="461"/>
    </location>
</feature>
<dbReference type="InterPro" id="IPR005094">
    <property type="entry name" value="Endonuclease_MobA/VirD2"/>
</dbReference>
<dbReference type="RefSeq" id="WP_194215277.1">
    <property type="nucleotide sequence ID" value="NZ_CP061205.1"/>
</dbReference>
<dbReference type="EMBL" id="JBHRSL010000004">
    <property type="protein sequence ID" value="MFC3051812.1"/>
    <property type="molecule type" value="Genomic_DNA"/>
</dbReference>
<evidence type="ECO:0000313" key="5">
    <source>
        <dbReference type="Proteomes" id="UP001595444"/>
    </source>
</evidence>
<sequence>MILVGNQRGGAYDLAHHLMKDENEHVDVHELRGFASDDLHGAFQEAHAISKATKCKQFLFSLSLNPPPDVEVPTQDFEAAIERVENKLGLDGQPRAIVFHEKEGADGMMRRHAHAVWSRIDAQELKARQLSFDRNKMQEISRELYLEHGWKMPEGLSKSSQADPRNFTLEEWQQAKRQDKDPRDIKTALQDAWAISDNKAAFTHALEERGYRLARGDRRGFLAVNTDGKHYSLSRWSDVKPKDLKARLGDASKLPGLEETKAVISQDMGDMLDRFDTELAQKEQLRKEALQKEKQALIAKQREQRAEQKRMMEARLQAEAIRRQARFRKGTKGLWDRINGQHKRIRERNEIEAWQATRRDQARRDELIFRHMEQRKRLARNAKQDLVQIRQQQRVIAQDRKVTAQITAEHVPPQQTRRRRSPQKIDATRTISTSFNEAANRDARREAFMKKREMQKSDPARQRRGKNSGPER</sequence>
<feature type="domain" description="MobA/VirD2-like nuclease" evidence="3">
    <location>
        <begin position="21"/>
        <end position="150"/>
    </location>
</feature>
<proteinExistence type="predicted"/>
<dbReference type="Pfam" id="PF03432">
    <property type="entry name" value="Relaxase"/>
    <property type="match status" value="1"/>
</dbReference>
<protein>
    <submittedName>
        <fullName evidence="4">Relaxase/mobilization nuclease domain-containing protein</fullName>
    </submittedName>
</protein>
<name>A0ABV7D3U1_9PROT</name>
<accession>A0ABV7D3U1</accession>
<evidence type="ECO:0000256" key="1">
    <source>
        <dbReference type="SAM" id="Coils"/>
    </source>
</evidence>
<evidence type="ECO:0000313" key="4">
    <source>
        <dbReference type="EMBL" id="MFC3051812.1"/>
    </source>
</evidence>
<comment type="caution">
    <text evidence="4">The sequence shown here is derived from an EMBL/GenBank/DDBJ whole genome shotgun (WGS) entry which is preliminary data.</text>
</comment>
<dbReference type="Proteomes" id="UP001595444">
    <property type="component" value="Unassembled WGS sequence"/>
</dbReference>
<keyword evidence="1" id="KW-0175">Coiled coil</keyword>
<evidence type="ECO:0000256" key="2">
    <source>
        <dbReference type="SAM" id="MobiDB-lite"/>
    </source>
</evidence>
<evidence type="ECO:0000259" key="3">
    <source>
        <dbReference type="Pfam" id="PF03432"/>
    </source>
</evidence>
<keyword evidence="5" id="KW-1185">Reference proteome</keyword>
<reference evidence="5" key="1">
    <citation type="journal article" date="2019" name="Int. J. Syst. Evol. Microbiol.">
        <title>The Global Catalogue of Microorganisms (GCM) 10K type strain sequencing project: providing services to taxonomists for standard genome sequencing and annotation.</title>
        <authorList>
            <consortium name="The Broad Institute Genomics Platform"/>
            <consortium name="The Broad Institute Genome Sequencing Center for Infectious Disease"/>
            <person name="Wu L."/>
            <person name="Ma J."/>
        </authorList>
    </citation>
    <scope>NUCLEOTIDE SEQUENCE [LARGE SCALE GENOMIC DNA]</scope>
    <source>
        <strain evidence="5">KCTC 62164</strain>
    </source>
</reference>
<gene>
    <name evidence="4" type="ORF">ACFOKA_07845</name>
</gene>
<feature type="region of interest" description="Disordered" evidence="2">
    <location>
        <begin position="409"/>
        <end position="472"/>
    </location>
</feature>
<organism evidence="4 5">
    <name type="scientific">Kordiimonas pumila</name>
    <dbReference type="NCBI Taxonomy" id="2161677"/>
    <lineage>
        <taxon>Bacteria</taxon>
        <taxon>Pseudomonadati</taxon>
        <taxon>Pseudomonadota</taxon>
        <taxon>Alphaproteobacteria</taxon>
        <taxon>Kordiimonadales</taxon>
        <taxon>Kordiimonadaceae</taxon>
        <taxon>Kordiimonas</taxon>
    </lineage>
</organism>
<feature type="coiled-coil region" evidence="1">
    <location>
        <begin position="272"/>
        <end position="307"/>
    </location>
</feature>